<dbReference type="Proteomes" id="UP000001075">
    <property type="component" value="Unassembled WGS sequence"/>
</dbReference>
<reference evidence="3" key="1">
    <citation type="journal article" date="2011" name="Nat. Biotechnol.">
        <title>The genomic sequence of the Chinese hamster ovary (CHO)-K1 cell line.</title>
        <authorList>
            <person name="Xu X."/>
            <person name="Nagarajan H."/>
            <person name="Lewis N.E."/>
            <person name="Pan S."/>
            <person name="Cai Z."/>
            <person name="Liu X."/>
            <person name="Chen W."/>
            <person name="Xie M."/>
            <person name="Wang W."/>
            <person name="Hammond S."/>
            <person name="Andersen M.R."/>
            <person name="Neff N."/>
            <person name="Passarelli B."/>
            <person name="Koh W."/>
            <person name="Fan H.C."/>
            <person name="Wang J."/>
            <person name="Gui Y."/>
            <person name="Lee K.H."/>
            <person name="Betenbaugh M.J."/>
            <person name="Quake S.R."/>
            <person name="Famili I."/>
            <person name="Palsson B.O."/>
            <person name="Wang J."/>
        </authorList>
    </citation>
    <scope>NUCLEOTIDE SEQUENCE [LARGE SCALE GENOMIC DNA]</scope>
    <source>
        <strain evidence="3">CHO K1 cell line</strain>
    </source>
</reference>
<gene>
    <name evidence="2" type="ORF">I79_020719</name>
</gene>
<evidence type="ECO:0000256" key="1">
    <source>
        <dbReference type="SAM" id="MobiDB-lite"/>
    </source>
</evidence>
<evidence type="ECO:0000313" key="3">
    <source>
        <dbReference type="Proteomes" id="UP000001075"/>
    </source>
</evidence>
<feature type="region of interest" description="Disordered" evidence="1">
    <location>
        <begin position="23"/>
        <end position="44"/>
    </location>
</feature>
<name>G3IAT9_CRIGR</name>
<dbReference type="InParanoid" id="G3IAT9"/>
<dbReference type="AlphaFoldDB" id="G3IAT9"/>
<protein>
    <submittedName>
        <fullName evidence="2">Uncharacterized protein</fullName>
    </submittedName>
</protein>
<proteinExistence type="predicted"/>
<evidence type="ECO:0000313" key="2">
    <source>
        <dbReference type="EMBL" id="EGW14559.1"/>
    </source>
</evidence>
<sequence>MVSGTREFEKKCGDSHRHLRAVRAHARALPRDRGARGKFRPRREREESYAFPVVVSRNRAVETTAFRIVGTTAFGKLGNLLANFDKEEKKNPVGTRPHL</sequence>
<organism evidence="2 3">
    <name type="scientific">Cricetulus griseus</name>
    <name type="common">Chinese hamster</name>
    <name type="synonym">Cricetulus barabensis griseus</name>
    <dbReference type="NCBI Taxonomy" id="10029"/>
    <lineage>
        <taxon>Eukaryota</taxon>
        <taxon>Metazoa</taxon>
        <taxon>Chordata</taxon>
        <taxon>Craniata</taxon>
        <taxon>Vertebrata</taxon>
        <taxon>Euteleostomi</taxon>
        <taxon>Mammalia</taxon>
        <taxon>Eutheria</taxon>
        <taxon>Euarchontoglires</taxon>
        <taxon>Glires</taxon>
        <taxon>Rodentia</taxon>
        <taxon>Myomorpha</taxon>
        <taxon>Muroidea</taxon>
        <taxon>Cricetidae</taxon>
        <taxon>Cricetinae</taxon>
        <taxon>Cricetulus</taxon>
    </lineage>
</organism>
<accession>G3IAT9</accession>
<dbReference type="EMBL" id="JH001756">
    <property type="protein sequence ID" value="EGW14559.1"/>
    <property type="molecule type" value="Genomic_DNA"/>
</dbReference>